<keyword evidence="2" id="KW-0472">Membrane</keyword>
<name>A0AAD9NEV7_9ANNE</name>
<proteinExistence type="predicted"/>
<organism evidence="3 4">
    <name type="scientific">Paralvinella palmiformis</name>
    <dbReference type="NCBI Taxonomy" id="53620"/>
    <lineage>
        <taxon>Eukaryota</taxon>
        <taxon>Metazoa</taxon>
        <taxon>Spiralia</taxon>
        <taxon>Lophotrochozoa</taxon>
        <taxon>Annelida</taxon>
        <taxon>Polychaeta</taxon>
        <taxon>Sedentaria</taxon>
        <taxon>Canalipalpata</taxon>
        <taxon>Terebellida</taxon>
        <taxon>Terebelliformia</taxon>
        <taxon>Alvinellidae</taxon>
        <taxon>Paralvinella</taxon>
    </lineage>
</organism>
<keyword evidence="4" id="KW-1185">Reference proteome</keyword>
<evidence type="ECO:0000313" key="3">
    <source>
        <dbReference type="EMBL" id="KAK2164634.1"/>
    </source>
</evidence>
<reference evidence="3" key="1">
    <citation type="journal article" date="2023" name="Mol. Biol. Evol.">
        <title>Third-Generation Sequencing Reveals the Adaptive Role of the Epigenome in Three Deep-Sea Polychaetes.</title>
        <authorList>
            <person name="Perez M."/>
            <person name="Aroh O."/>
            <person name="Sun Y."/>
            <person name="Lan Y."/>
            <person name="Juniper S.K."/>
            <person name="Young C.R."/>
            <person name="Angers B."/>
            <person name="Qian P.Y."/>
        </authorList>
    </citation>
    <scope>NUCLEOTIDE SEQUENCE</scope>
    <source>
        <strain evidence="3">P08H-3</strain>
    </source>
</reference>
<dbReference type="EMBL" id="JAODUP010000061">
    <property type="protein sequence ID" value="KAK2164634.1"/>
    <property type="molecule type" value="Genomic_DNA"/>
</dbReference>
<comment type="caution">
    <text evidence="3">The sequence shown here is derived from an EMBL/GenBank/DDBJ whole genome shotgun (WGS) entry which is preliminary data.</text>
</comment>
<evidence type="ECO:0000256" key="1">
    <source>
        <dbReference type="SAM" id="MobiDB-lite"/>
    </source>
</evidence>
<feature type="region of interest" description="Disordered" evidence="1">
    <location>
        <begin position="1"/>
        <end position="26"/>
    </location>
</feature>
<accession>A0AAD9NEV7</accession>
<keyword evidence="2" id="KW-0812">Transmembrane</keyword>
<dbReference type="Proteomes" id="UP001208570">
    <property type="component" value="Unassembled WGS sequence"/>
</dbReference>
<evidence type="ECO:0000313" key="4">
    <source>
        <dbReference type="Proteomes" id="UP001208570"/>
    </source>
</evidence>
<evidence type="ECO:0000256" key="2">
    <source>
        <dbReference type="SAM" id="Phobius"/>
    </source>
</evidence>
<sequence length="102" mass="11537">MEGKASSSPLRYGHYPRQQESEERKGQTISNALFVARIVISWFILLVLTVVMYFLMQGKMKDLYTASDKHNITIVRILMGDNKTSYEANAAVDQENDMSTSG</sequence>
<keyword evidence="2" id="KW-1133">Transmembrane helix</keyword>
<gene>
    <name evidence="3" type="ORF">LSH36_61g10008</name>
</gene>
<feature type="compositionally biased region" description="Basic and acidic residues" evidence="1">
    <location>
        <begin position="17"/>
        <end position="26"/>
    </location>
</feature>
<protein>
    <submittedName>
        <fullName evidence="3">Uncharacterized protein</fullName>
    </submittedName>
</protein>
<dbReference type="AlphaFoldDB" id="A0AAD9NEV7"/>
<feature type="transmembrane region" description="Helical" evidence="2">
    <location>
        <begin position="34"/>
        <end position="55"/>
    </location>
</feature>